<dbReference type="Proteomes" id="UP000095541">
    <property type="component" value="Unassembled WGS sequence"/>
</dbReference>
<evidence type="ECO:0000256" key="4">
    <source>
        <dbReference type="RuleBase" id="RU003513"/>
    </source>
</evidence>
<dbReference type="EC" id="5.1.3.14" evidence="3"/>
<organism evidence="6 8">
    <name type="scientific">Bacteroides thetaiotaomicron</name>
    <dbReference type="NCBI Taxonomy" id="818"/>
    <lineage>
        <taxon>Bacteria</taxon>
        <taxon>Pseudomonadati</taxon>
        <taxon>Bacteroidota</taxon>
        <taxon>Bacteroidia</taxon>
        <taxon>Bacteroidales</taxon>
        <taxon>Bacteroidaceae</taxon>
        <taxon>Bacteroides</taxon>
    </lineage>
</organism>
<dbReference type="Proteomes" id="UP001162960">
    <property type="component" value="Chromosome"/>
</dbReference>
<reference evidence="6 8" key="1">
    <citation type="submission" date="2015-09" db="EMBL/GenBank/DDBJ databases">
        <authorList>
            <consortium name="Pathogen Informatics"/>
        </authorList>
    </citation>
    <scope>NUCLEOTIDE SEQUENCE [LARGE SCALE GENOMIC DNA]</scope>
    <source>
        <strain evidence="6 8">2789STDY5834945</strain>
    </source>
</reference>
<dbReference type="RefSeq" id="WP_055218830.1">
    <property type="nucleotide sequence ID" value="NZ_CP083685.1"/>
</dbReference>
<keyword evidence="1 4" id="KW-0413">Isomerase</keyword>
<name>A0A174SG46_BACT4</name>
<evidence type="ECO:0000256" key="1">
    <source>
        <dbReference type="ARBA" id="ARBA00023235"/>
    </source>
</evidence>
<evidence type="ECO:0000259" key="5">
    <source>
        <dbReference type="Pfam" id="PF02350"/>
    </source>
</evidence>
<dbReference type="SUPFAM" id="SSF53756">
    <property type="entry name" value="UDP-Glycosyltransferase/glycogen phosphorylase"/>
    <property type="match status" value="1"/>
</dbReference>
<feature type="domain" description="UDP-N-acetylglucosamine 2-epimerase" evidence="5">
    <location>
        <begin position="24"/>
        <end position="374"/>
    </location>
</feature>
<dbReference type="EMBL" id="CZBI01000003">
    <property type="protein sequence ID" value="CUP96662.1"/>
    <property type="molecule type" value="Genomic_DNA"/>
</dbReference>
<evidence type="ECO:0000313" key="7">
    <source>
        <dbReference type="EMBL" id="UYU89985.1"/>
    </source>
</evidence>
<reference evidence="7" key="2">
    <citation type="submission" date="2021-06" db="EMBL/GenBank/DDBJ databases">
        <title>Interrogation of the integrated mobile genetic elements in gut-associated Bacteroides with a consensus prediction approach.</title>
        <authorList>
            <person name="Campbell D.E."/>
            <person name="Leigh J.R."/>
            <person name="Kim T."/>
            <person name="England W."/>
            <person name="Whitaker R.J."/>
            <person name="Degnan P.H."/>
        </authorList>
    </citation>
    <scope>NUCLEOTIDE SEQUENCE</scope>
    <source>
        <strain evidence="7">VPI-3443</strain>
    </source>
</reference>
<protein>
    <recommendedName>
        <fullName evidence="3">UDP-N-acetylglucosamine 2-epimerase (non-hydrolyzing)</fullName>
        <ecNumber evidence="3">5.1.3.14</ecNumber>
    </recommendedName>
</protein>
<comment type="similarity">
    <text evidence="2 4">Belongs to the UDP-N-acetylglucosamine 2-epimerase family.</text>
</comment>
<dbReference type="Gene3D" id="3.40.50.2000">
    <property type="entry name" value="Glycogen Phosphorylase B"/>
    <property type="match status" value="2"/>
</dbReference>
<proteinExistence type="inferred from homology"/>
<accession>A0A174SG46</accession>
<dbReference type="PANTHER" id="PTHR43174">
    <property type="entry name" value="UDP-N-ACETYLGLUCOSAMINE 2-EPIMERASE"/>
    <property type="match status" value="1"/>
</dbReference>
<dbReference type="InterPro" id="IPR029767">
    <property type="entry name" value="WecB-like"/>
</dbReference>
<dbReference type="Pfam" id="PF02350">
    <property type="entry name" value="Epimerase_2"/>
    <property type="match status" value="1"/>
</dbReference>
<sequence>MKKILLVFGTRPEAIKMAPLVKALQKDTEHFETRVCVTAQHRQMLDQVLEVFGITPEYDLNIMAPNQDLYDITAKVLLGLREVLKDFRPDTVLVHGDTTTSMAASLAAFYMQIPVGHVEAGLRTYNMLSPWPEEMNRQVTDRICTYYFAPTEQSRANLLQENIDAKKIFITGNTVIDALLMAVDIISTTAGVKEKMAKELQEKGYTVGDREYILVTGHRRENFGDGFLHICKAIKELAALHPEMDIVYPVHLNPNVQKPVYELLSGLSNVYLISPLDYLPFIYAMQHSTLLLTDSGGVQEEAPSLGKPVLVMRDTTERPEAVEAGTVKLVGTDAEAIVSNVTALLLDKEMYKRMSETHNPYGDGQACERIIAALRC</sequence>
<gene>
    <name evidence="6" type="primary">wecB_2</name>
    <name evidence="7" type="synonym">wecB</name>
    <name evidence="6" type="ORF">ERS852557_02276</name>
    <name evidence="7" type="ORF">KQP74_18885</name>
</gene>
<dbReference type="FunFam" id="3.40.50.2000:FF:000043">
    <property type="entry name" value="UDP-N-acetylglucosamine 2-epimerase"/>
    <property type="match status" value="1"/>
</dbReference>
<dbReference type="NCBIfam" id="TIGR00236">
    <property type="entry name" value="wecB"/>
    <property type="match status" value="1"/>
</dbReference>
<dbReference type="GO" id="GO:0008761">
    <property type="term" value="F:UDP-N-acetylglucosamine 2-epimerase activity"/>
    <property type="evidence" value="ECO:0007669"/>
    <property type="project" value="UniProtKB-EC"/>
</dbReference>
<dbReference type="AlphaFoldDB" id="A0A174SG46"/>
<evidence type="ECO:0000313" key="8">
    <source>
        <dbReference type="Proteomes" id="UP000095541"/>
    </source>
</evidence>
<dbReference type="CDD" id="cd03786">
    <property type="entry name" value="GTB_UDP-GlcNAc_2-Epimerase"/>
    <property type="match status" value="1"/>
</dbReference>
<dbReference type="PANTHER" id="PTHR43174:SF2">
    <property type="entry name" value="UDP-N-ACETYLGLUCOSAMINE 2-EPIMERASE"/>
    <property type="match status" value="1"/>
</dbReference>
<dbReference type="EMBL" id="CP083685">
    <property type="protein sequence ID" value="UYU89985.1"/>
    <property type="molecule type" value="Genomic_DNA"/>
</dbReference>
<evidence type="ECO:0000313" key="6">
    <source>
        <dbReference type="EMBL" id="CUP96662.1"/>
    </source>
</evidence>
<evidence type="ECO:0000256" key="3">
    <source>
        <dbReference type="ARBA" id="ARBA00038858"/>
    </source>
</evidence>
<dbReference type="InterPro" id="IPR003331">
    <property type="entry name" value="UDP_GlcNAc_Epimerase_2_dom"/>
</dbReference>
<evidence type="ECO:0000256" key="2">
    <source>
        <dbReference type="ARBA" id="ARBA00038209"/>
    </source>
</evidence>